<keyword evidence="2" id="KW-0238">DNA-binding</keyword>
<dbReference type="Gene3D" id="1.20.120.520">
    <property type="entry name" value="nmb1532 protein domain like"/>
    <property type="match status" value="1"/>
</dbReference>
<dbReference type="Pfam" id="PF12833">
    <property type="entry name" value="HTH_18"/>
    <property type="match status" value="1"/>
</dbReference>
<name>E6VAP0_VARPE</name>
<dbReference type="InterPro" id="IPR018060">
    <property type="entry name" value="HTH_AraC"/>
</dbReference>
<keyword evidence="3" id="KW-0804">Transcription</keyword>
<evidence type="ECO:0000313" key="6">
    <source>
        <dbReference type="Proteomes" id="UP000008917"/>
    </source>
</evidence>
<dbReference type="GO" id="GO:0043565">
    <property type="term" value="F:sequence-specific DNA binding"/>
    <property type="evidence" value="ECO:0007669"/>
    <property type="project" value="InterPro"/>
</dbReference>
<organism evidence="5 6">
    <name type="scientific">Variovorax paradoxus (strain EPS)</name>
    <dbReference type="NCBI Taxonomy" id="595537"/>
    <lineage>
        <taxon>Bacteria</taxon>
        <taxon>Pseudomonadati</taxon>
        <taxon>Pseudomonadota</taxon>
        <taxon>Betaproteobacteria</taxon>
        <taxon>Burkholderiales</taxon>
        <taxon>Comamonadaceae</taxon>
        <taxon>Variovorax</taxon>
    </lineage>
</organism>
<dbReference type="KEGG" id="vpe:Varpa_0932"/>
<dbReference type="PROSITE" id="PS01124">
    <property type="entry name" value="HTH_ARAC_FAMILY_2"/>
    <property type="match status" value="1"/>
</dbReference>
<evidence type="ECO:0000256" key="2">
    <source>
        <dbReference type="ARBA" id="ARBA00023125"/>
    </source>
</evidence>
<reference evidence="6" key="1">
    <citation type="submission" date="2010-12" db="EMBL/GenBank/DDBJ databases">
        <title>Complete sequence of Variovorax paradoxus EPS.</title>
        <authorList>
            <consortium name="US DOE Joint Genome Institute"/>
            <person name="Lucas S."/>
            <person name="Copeland A."/>
            <person name="Lapidus A."/>
            <person name="Cheng J.-F."/>
            <person name="Goodwin L."/>
            <person name="Pitluck S."/>
            <person name="Teshima H."/>
            <person name="Detter J.C."/>
            <person name="Han C."/>
            <person name="Tapia R."/>
            <person name="Land M."/>
            <person name="Hauser L."/>
            <person name="Kyrpides N."/>
            <person name="Ivanova N."/>
            <person name="Ovchinnikova G."/>
            <person name="Orwin P."/>
            <person name="Han J.-I.G."/>
            <person name="Woyke T."/>
        </authorList>
    </citation>
    <scope>NUCLEOTIDE SEQUENCE [LARGE SCALE GENOMIC DNA]</scope>
    <source>
        <strain evidence="6">EPS</strain>
    </source>
</reference>
<dbReference type="InterPro" id="IPR018062">
    <property type="entry name" value="HTH_AraC-typ_CS"/>
</dbReference>
<protein>
    <submittedName>
        <fullName evidence="5">Transcriptional regulator, AraC family</fullName>
    </submittedName>
</protein>
<dbReference type="PROSITE" id="PS00041">
    <property type="entry name" value="HTH_ARAC_FAMILY_1"/>
    <property type="match status" value="1"/>
</dbReference>
<reference evidence="5 6" key="2">
    <citation type="journal article" date="2013" name="Genome Announc.">
        <title>Genome of the Root-Associated Plant Growth-Promoting Bacterium Variovorax paradoxus Strain EPS.</title>
        <authorList>
            <person name="Han J.I."/>
            <person name="Spain J.C."/>
            <person name="Leadbetter J.R."/>
            <person name="Ovchinnikova G."/>
            <person name="Goodwin L.A."/>
            <person name="Han C.S."/>
            <person name="Woyke T."/>
            <person name="Davenport K.W."/>
            <person name="Orwin P.M."/>
        </authorList>
    </citation>
    <scope>NUCLEOTIDE SEQUENCE [LARGE SCALE GENOMIC DNA]</scope>
    <source>
        <strain evidence="5 6">EPS</strain>
    </source>
</reference>
<dbReference type="AlphaFoldDB" id="E6VAP0"/>
<dbReference type="HOGENOM" id="CLU_821214_0_0_4"/>
<dbReference type="InterPro" id="IPR050204">
    <property type="entry name" value="AraC_XylS_family_regulators"/>
</dbReference>
<dbReference type="eggNOG" id="COG2207">
    <property type="taxonomic scope" value="Bacteria"/>
</dbReference>
<evidence type="ECO:0000256" key="1">
    <source>
        <dbReference type="ARBA" id="ARBA00023015"/>
    </source>
</evidence>
<evidence type="ECO:0000313" key="5">
    <source>
        <dbReference type="EMBL" id="ADU35150.1"/>
    </source>
</evidence>
<keyword evidence="1" id="KW-0805">Transcription regulation</keyword>
<dbReference type="EMBL" id="CP002417">
    <property type="protein sequence ID" value="ADU35150.1"/>
    <property type="molecule type" value="Genomic_DNA"/>
</dbReference>
<proteinExistence type="predicted"/>
<dbReference type="SUPFAM" id="SSF46689">
    <property type="entry name" value="Homeodomain-like"/>
    <property type="match status" value="2"/>
</dbReference>
<dbReference type="STRING" id="595537.Varpa_0932"/>
<dbReference type="GO" id="GO:0003700">
    <property type="term" value="F:DNA-binding transcription factor activity"/>
    <property type="evidence" value="ECO:0007669"/>
    <property type="project" value="InterPro"/>
</dbReference>
<evidence type="ECO:0000256" key="3">
    <source>
        <dbReference type="ARBA" id="ARBA00023163"/>
    </source>
</evidence>
<dbReference type="Proteomes" id="UP000008917">
    <property type="component" value="Chromosome"/>
</dbReference>
<dbReference type="PANTHER" id="PTHR46796">
    <property type="entry name" value="HTH-TYPE TRANSCRIPTIONAL ACTIVATOR RHAS-RELATED"/>
    <property type="match status" value="1"/>
</dbReference>
<gene>
    <name evidence="5" type="ordered locus">Varpa_0932</name>
</gene>
<dbReference type="SMART" id="SM00342">
    <property type="entry name" value="HTH_ARAC"/>
    <property type="match status" value="1"/>
</dbReference>
<dbReference type="PANTHER" id="PTHR46796:SF7">
    <property type="entry name" value="ARAC FAMILY TRANSCRIPTIONAL REGULATOR"/>
    <property type="match status" value="1"/>
</dbReference>
<feature type="domain" description="HTH araC/xylS-type" evidence="4">
    <location>
        <begin position="231"/>
        <end position="329"/>
    </location>
</feature>
<evidence type="ECO:0000259" key="4">
    <source>
        <dbReference type="PROSITE" id="PS01124"/>
    </source>
</evidence>
<accession>E6VAP0</accession>
<dbReference type="Gene3D" id="1.10.10.60">
    <property type="entry name" value="Homeodomain-like"/>
    <property type="match status" value="2"/>
</dbReference>
<sequence>MMADALLAVGRMDASDPAEVGQVCQRISLLMDLCTAHTLRKRRLLHAAIEARAPGTSDLAARGCRHQAREFAGLRAMAQTLRGSPQSLRTAAAARLYRGLALLVAENFQRMHLEESAYNVVLWSNYSDEELAGLHGELMASVALDEAYALHWLLPCMNPAERLFLLSRMEAGARGDAFENTLSVARARLAPGEWRKLACGLGLIDETGGGVPRKGAWDDAGVMPIRDARVLEALRAIHQHPARAWTVASLARLCHLSRTAFTMRFRRQTLLPPMTYLANWRVELAARMLREERLSLDEVAERVGYSSGAILARAYKRILGAAPRIHLIGSGGGQPGGS</sequence>
<dbReference type="InterPro" id="IPR009057">
    <property type="entry name" value="Homeodomain-like_sf"/>
</dbReference>